<protein>
    <submittedName>
        <fullName evidence="1">Uncharacterized protein</fullName>
    </submittedName>
</protein>
<sequence length="41" mass="4604">MAHEPPKRGDVLAYKETMRQTRNTALDELVAQSEVLGGYDL</sequence>
<proteinExistence type="predicted"/>
<reference evidence="1" key="2">
    <citation type="submission" date="2011-04" db="EMBL/GenBank/DDBJ databases">
        <authorList>
            <person name="Genoscope - CEA"/>
        </authorList>
    </citation>
    <scope>NUCLEOTIDE SEQUENCE</scope>
    <source>
        <strain evidence="1">R24</strain>
    </source>
</reference>
<accession>G2ZZ94</accession>
<name>G2ZZ94_9RALS</name>
<dbReference type="AlphaFoldDB" id="G2ZZ94"/>
<evidence type="ECO:0000313" key="1">
    <source>
        <dbReference type="EMBL" id="CCA84188.1"/>
    </source>
</evidence>
<reference evidence="1" key="1">
    <citation type="journal article" date="2011" name="PLoS ONE">
        <title>Ralstonia syzygii, the Blood Disease Bacterium and some Asian R. solanacearum strains form a single genomic species despite divergent lifestyles.</title>
        <authorList>
            <person name="Remenant B."/>
            <person name="de Cambiaire J.C."/>
            <person name="Cellier G."/>
            <person name="Jacobs J.M."/>
            <person name="Mangenot S."/>
            <person name="Barbe V."/>
            <person name="Lajus A."/>
            <person name="Vallenet D."/>
            <person name="Medigue C."/>
            <person name="Fegan M."/>
            <person name="Allen C."/>
            <person name="Prior P."/>
        </authorList>
    </citation>
    <scope>NUCLEOTIDE SEQUENCE</scope>
    <source>
        <strain evidence="1">R24</strain>
    </source>
</reference>
<organism evidence="1">
    <name type="scientific">Ralstonia syzygii R24</name>
    <dbReference type="NCBI Taxonomy" id="907261"/>
    <lineage>
        <taxon>Bacteria</taxon>
        <taxon>Pseudomonadati</taxon>
        <taxon>Pseudomonadota</taxon>
        <taxon>Betaproteobacteria</taxon>
        <taxon>Burkholderiales</taxon>
        <taxon>Burkholderiaceae</taxon>
        <taxon>Ralstonia</taxon>
        <taxon>Ralstonia solanacearum species complex</taxon>
    </lineage>
</organism>
<dbReference type="EMBL" id="FR854086">
    <property type="protein sequence ID" value="CCA84188.1"/>
    <property type="molecule type" value="Genomic_DNA"/>
</dbReference>
<gene>
    <name evidence="1" type="ORF">RALSY_10149</name>
</gene>